<evidence type="ECO:0000313" key="1">
    <source>
        <dbReference type="EMBL" id="EKO35734.1"/>
    </source>
</evidence>
<sequence length="42" mass="5134">MAVSFLWKMYYFYLKEEKKESDNKYIELIGIGDFRLFCVNSN</sequence>
<dbReference type="AlphaFoldDB" id="A0A0E2BKE7"/>
<protein>
    <submittedName>
        <fullName evidence="1">Uncharacterized protein</fullName>
    </submittedName>
</protein>
<gene>
    <name evidence="1" type="ORF">LEP1GSC179_2802</name>
</gene>
<organism evidence="1 2">
    <name type="scientific">Leptospira santarosai str. MOR084</name>
    <dbReference type="NCBI Taxonomy" id="1049984"/>
    <lineage>
        <taxon>Bacteria</taxon>
        <taxon>Pseudomonadati</taxon>
        <taxon>Spirochaetota</taxon>
        <taxon>Spirochaetia</taxon>
        <taxon>Leptospirales</taxon>
        <taxon>Leptospiraceae</taxon>
        <taxon>Leptospira</taxon>
    </lineage>
</organism>
<reference evidence="1" key="1">
    <citation type="submission" date="2012-10" db="EMBL/GenBank/DDBJ databases">
        <authorList>
            <person name="Harkins D.M."/>
            <person name="Durkin A.S."/>
            <person name="Brinkac L.M."/>
            <person name="Haft D.H."/>
            <person name="Selengut J.D."/>
            <person name="Sanka R."/>
            <person name="DePew J."/>
            <person name="Purushe J."/>
            <person name="Matthias M.A."/>
            <person name="Vinetz J.M."/>
            <person name="Sutton G.G."/>
            <person name="Nierman W.C."/>
            <person name="Fouts D.E."/>
        </authorList>
    </citation>
    <scope>NUCLEOTIDE SEQUENCE [LARGE SCALE GENOMIC DNA]</scope>
    <source>
        <strain evidence="1">MOR084</strain>
    </source>
</reference>
<name>A0A0E2BKE7_9LEPT</name>
<evidence type="ECO:0000313" key="2">
    <source>
        <dbReference type="Proteomes" id="UP000006329"/>
    </source>
</evidence>
<keyword evidence="2" id="KW-1185">Reference proteome</keyword>
<accession>A0A0E2BKE7</accession>
<dbReference type="Proteomes" id="UP000006329">
    <property type="component" value="Unassembled WGS sequence"/>
</dbReference>
<proteinExistence type="predicted"/>
<comment type="caution">
    <text evidence="1">The sequence shown here is derived from an EMBL/GenBank/DDBJ whole genome shotgun (WGS) entry which is preliminary data.</text>
</comment>
<dbReference type="EMBL" id="AHON02000011">
    <property type="protein sequence ID" value="EKO35734.1"/>
    <property type="molecule type" value="Genomic_DNA"/>
</dbReference>